<keyword evidence="3" id="KW-1015">Disulfide bond</keyword>
<dbReference type="InterPro" id="IPR003599">
    <property type="entry name" value="Ig_sub"/>
</dbReference>
<dbReference type="InterPro" id="IPR013783">
    <property type="entry name" value="Ig-like_fold"/>
</dbReference>
<dbReference type="EMBL" id="IACF01003987">
    <property type="protein sequence ID" value="LAB69589.1"/>
    <property type="molecule type" value="mRNA"/>
</dbReference>
<name>A0A2P2I6E6_9CRUS</name>
<dbReference type="InterPro" id="IPR003598">
    <property type="entry name" value="Ig_sub2"/>
</dbReference>
<dbReference type="SMART" id="SM00408">
    <property type="entry name" value="IGc2"/>
    <property type="match status" value="2"/>
</dbReference>
<proteinExistence type="evidence at transcript level"/>
<dbReference type="Pfam" id="PF08205">
    <property type="entry name" value="C2-set_2"/>
    <property type="match status" value="1"/>
</dbReference>
<keyword evidence="5" id="KW-1133">Transmembrane helix</keyword>
<evidence type="ECO:0000256" key="6">
    <source>
        <dbReference type="SAM" id="SignalP"/>
    </source>
</evidence>
<dbReference type="InterPro" id="IPR013162">
    <property type="entry name" value="CD80_C2-set"/>
</dbReference>
<feature type="domain" description="Ig-like" evidence="7">
    <location>
        <begin position="411"/>
        <end position="501"/>
    </location>
</feature>
<organism evidence="8">
    <name type="scientific">Hirondellea gigas</name>
    <dbReference type="NCBI Taxonomy" id="1518452"/>
    <lineage>
        <taxon>Eukaryota</taxon>
        <taxon>Metazoa</taxon>
        <taxon>Ecdysozoa</taxon>
        <taxon>Arthropoda</taxon>
        <taxon>Crustacea</taxon>
        <taxon>Multicrustacea</taxon>
        <taxon>Malacostraca</taxon>
        <taxon>Eumalacostraca</taxon>
        <taxon>Peracarida</taxon>
        <taxon>Amphipoda</taxon>
        <taxon>Amphilochidea</taxon>
        <taxon>Lysianassida</taxon>
        <taxon>Lysianassidira</taxon>
        <taxon>Lysianassoidea</taxon>
        <taxon>Lysianassidae</taxon>
        <taxon>Hirondellea</taxon>
    </lineage>
</organism>
<dbReference type="SMART" id="SM00409">
    <property type="entry name" value="IG"/>
    <property type="match status" value="4"/>
</dbReference>
<feature type="transmembrane region" description="Helical" evidence="5">
    <location>
        <begin position="718"/>
        <end position="743"/>
    </location>
</feature>
<feature type="region of interest" description="Disordered" evidence="4">
    <location>
        <begin position="1025"/>
        <end position="1153"/>
    </location>
</feature>
<feature type="domain" description="Ig-like" evidence="7">
    <location>
        <begin position="284"/>
        <end position="406"/>
    </location>
</feature>
<feature type="domain" description="Ig-like" evidence="7">
    <location>
        <begin position="508"/>
        <end position="599"/>
    </location>
</feature>
<feature type="region of interest" description="Disordered" evidence="4">
    <location>
        <begin position="988"/>
        <end position="1010"/>
    </location>
</feature>
<dbReference type="InterPro" id="IPR036179">
    <property type="entry name" value="Ig-like_dom_sf"/>
</dbReference>
<sequence>MVPRVPLRGLLSLLCIVVSLLRCSCVGAAYATNNMGAGAKYNGIENSPLSAVSAVAGGAVMLPCNLRAASSIDKAILVLIFKGSTGTPIYSIDGRDGSLYSGKHWSDEGILGTRAQFRLRPGQQGLLLNPLTARDSGLYRCRVDFKSSPSKNIRINLSVVSPPQHILITSSLERGSIVSGMIGPYTEGSSLDLSCQVSKGNPQPDVLWWEAASLLDDDVEERTNRITRNVLHLARLTKDDFLRTFTCTANNNNLTVPLSAKITLDIAFPPESISISAEEIGYKPKSGRKRQSELVDMLRNEVTVWEGHQYHFTCESAGSRPSAEIVWLKNGYPVINENNIRVLGSFTRENDIVQTLYRGVDLVLNTTSVSGLQFKPEMEDDGQTITCQAINTVLKSEVKEHTLIINVLHAPQVELMYETKIAAENLEEGDTFSLFCHVNAKPVADQIQWALNGVPLESDPSSGLVIQGTRLEVARASRQMTGAYTCAAANSRGVNTSPPISIRVKFAPICSLNQTIEYGSGIGEETFINCTVDSHASPLTFRWAMNRSSEIVDISQSLHTSSGTQSVLRYTPRNEQDFGSLLCWAANDVGLTENPCKIRVVYAGKPEPVNNCKVENTLEMPTSMVDIACTAGWDGGLNQTFTLEIRAAKHKHSRSLATVQHSAMPLFHVKGLKDGEEYMFIITAVNARSVSAPVTLSYTAPGMLASSLAVEEESLSGYWLLIVAIICGFGFIVVILAVVAFILMSSKCSSSKRNEKSVNQSLYDEGTGKNNSETRNSTYGKGCCEHENTQLTTNCYKGSANGSLESFGKPPLLGDFRGCREDCEGARDSGCDTRGSTPCLFGQDTSSSCGDTYFRDAGPYHHNSLTPPPPCYSTTPLLSSNMATLTECMGLANAAVLNSSSEHSGAESSASNTRPTTPSVTTKMSVPTSVQCFTPTMQKSGSSIIKTSTPVMQSCTPSTAIPSPVPNMPHLINKSLVSQHIMPSLEHTTSVATPSKMQTSVTPSQLTHASMQPMQTASYATIPNRQPTSQLQNSSPVPNSATHNHSSRARPSQILGSSPSTNQTWSPVLMKKQHHVGSLSKVHPTESSTKIPARTQNSVFAPVSSQSTLPRSLVHGSTNSSMVRSSLRRDVHSRKETSPRASLRSSKYKESCL</sequence>
<keyword evidence="6" id="KW-0732">Signal</keyword>
<dbReference type="Pfam" id="PF13927">
    <property type="entry name" value="Ig_3"/>
    <property type="match status" value="1"/>
</dbReference>
<dbReference type="SUPFAM" id="SSF48726">
    <property type="entry name" value="Immunoglobulin"/>
    <property type="match status" value="5"/>
</dbReference>
<feature type="compositionally biased region" description="Low complexity" evidence="4">
    <location>
        <begin position="900"/>
        <end position="911"/>
    </location>
</feature>
<evidence type="ECO:0000256" key="4">
    <source>
        <dbReference type="SAM" id="MobiDB-lite"/>
    </source>
</evidence>
<dbReference type="PROSITE" id="PS50835">
    <property type="entry name" value="IG_LIKE"/>
    <property type="match status" value="4"/>
</dbReference>
<feature type="compositionally biased region" description="Basic and acidic residues" evidence="4">
    <location>
        <begin position="1127"/>
        <end position="1138"/>
    </location>
</feature>
<feature type="compositionally biased region" description="Polar residues" evidence="4">
    <location>
        <begin position="1025"/>
        <end position="1044"/>
    </location>
</feature>
<evidence type="ECO:0000256" key="2">
    <source>
        <dbReference type="ARBA" id="ARBA00023136"/>
    </source>
</evidence>
<dbReference type="Gene3D" id="2.60.40.10">
    <property type="entry name" value="Immunoglobulins"/>
    <property type="match status" value="5"/>
</dbReference>
<dbReference type="Pfam" id="PF00047">
    <property type="entry name" value="ig"/>
    <property type="match status" value="1"/>
</dbReference>
<dbReference type="SUPFAM" id="SSF49265">
    <property type="entry name" value="Fibronectin type III"/>
    <property type="match status" value="1"/>
</dbReference>
<dbReference type="GO" id="GO:0016020">
    <property type="term" value="C:membrane"/>
    <property type="evidence" value="ECO:0007669"/>
    <property type="project" value="UniProtKB-SubCell"/>
</dbReference>
<evidence type="ECO:0000256" key="5">
    <source>
        <dbReference type="SAM" id="Phobius"/>
    </source>
</evidence>
<protein>
    <submittedName>
        <fullName evidence="8">Protein turtle homolog A-like</fullName>
    </submittedName>
</protein>
<keyword evidence="5" id="KW-0812">Transmembrane</keyword>
<feature type="domain" description="Ig-like" evidence="7">
    <location>
        <begin position="163"/>
        <end position="263"/>
    </location>
</feature>
<dbReference type="PANTHER" id="PTHR23278:SF19">
    <property type="entry name" value="OBSCURIN"/>
    <property type="match status" value="1"/>
</dbReference>
<feature type="region of interest" description="Disordered" evidence="4">
    <location>
        <begin position="900"/>
        <end position="923"/>
    </location>
</feature>
<feature type="compositionally biased region" description="Polar residues" evidence="4">
    <location>
        <begin position="1054"/>
        <end position="1066"/>
    </location>
</feature>
<dbReference type="AlphaFoldDB" id="A0A2P2I6E6"/>
<evidence type="ECO:0000256" key="3">
    <source>
        <dbReference type="ARBA" id="ARBA00023157"/>
    </source>
</evidence>
<feature type="compositionally biased region" description="Polar residues" evidence="4">
    <location>
        <begin position="912"/>
        <end position="923"/>
    </location>
</feature>
<evidence type="ECO:0000313" key="8">
    <source>
        <dbReference type="EMBL" id="LAB69589.1"/>
    </source>
</evidence>
<feature type="compositionally biased region" description="Polar residues" evidence="4">
    <location>
        <begin position="1085"/>
        <end position="1124"/>
    </location>
</feature>
<evidence type="ECO:0000256" key="1">
    <source>
        <dbReference type="ARBA" id="ARBA00004167"/>
    </source>
</evidence>
<dbReference type="InterPro" id="IPR007110">
    <property type="entry name" value="Ig-like_dom"/>
</dbReference>
<comment type="subcellular location">
    <subcellularLocation>
        <location evidence="1">Membrane</location>
        <topology evidence="1">Single-pass membrane protein</topology>
    </subcellularLocation>
</comment>
<accession>A0A2P2I6E6</accession>
<dbReference type="InterPro" id="IPR036116">
    <property type="entry name" value="FN3_sf"/>
</dbReference>
<feature type="chain" id="PRO_5015152327" evidence="6">
    <location>
        <begin position="32"/>
        <end position="1153"/>
    </location>
</feature>
<evidence type="ECO:0000259" key="7">
    <source>
        <dbReference type="PROSITE" id="PS50835"/>
    </source>
</evidence>
<feature type="signal peptide" evidence="6">
    <location>
        <begin position="1"/>
        <end position="31"/>
    </location>
</feature>
<dbReference type="PANTHER" id="PTHR23278">
    <property type="entry name" value="SIDESTEP PROTEIN"/>
    <property type="match status" value="1"/>
</dbReference>
<dbReference type="InterPro" id="IPR013151">
    <property type="entry name" value="Immunoglobulin_dom"/>
</dbReference>
<keyword evidence="2 5" id="KW-0472">Membrane</keyword>
<reference evidence="8" key="1">
    <citation type="journal article" date="2018" name="Biosci. Biotechnol. Biochem.">
        <title>Polysaccharide hydrolase of the hadal zone amphipods Hirondellea gigas.</title>
        <authorList>
            <person name="Kobayashi H."/>
            <person name="Nagahama T."/>
            <person name="Arai W."/>
            <person name="Sasagawa Y."/>
            <person name="Umeda M."/>
            <person name="Hayashi T."/>
            <person name="Nikaido I."/>
            <person name="Watanabe H."/>
            <person name="Oguri K."/>
            <person name="Kitazato H."/>
            <person name="Fujioka K."/>
            <person name="Kido Y."/>
            <person name="Takami H."/>
        </authorList>
    </citation>
    <scope>NUCLEOTIDE SEQUENCE</scope>
    <source>
        <tissue evidence="8">Whole body</tissue>
    </source>
</reference>